<sequence length="367" mass="40673">MRQLILGQLKCNETEDWGADECRLEVLVDGTLQPHLKRSLNDGNTWSLNQTYTFNDGVEIKLWDEDSPDADDFLGSVHITAGLTSGATAAFTRDGANYQLRYQVIDVPDVDPVANAIAAFEQSSQPGVWPHITKAELIQDIRATVTNPLNINQNYTPFCGPTAIVFELVSKQPARYVEFCRALYETGQFRGRTKTVRPSDGLRQSKIRSGMSAADWMLIATLRDTENLIFPVTGDSGSLENNVAGITTPWEMKGWISEVLGYSQVDFESTFVYGEFDAMKSADAARRQGGVAFVLIDAAMLGGSAPTVAFPNHWVAYQGDLSIDNGVWYKHDSGHIRFKCYSWGSIYSVDRGEGSFEDYMWGVVTGR</sequence>
<name>A0ABV0K6Y8_9CYAN</name>
<keyword evidence="2" id="KW-1185">Reference proteome</keyword>
<accession>A0ABV0K6Y8</accession>
<proteinExistence type="predicted"/>
<dbReference type="Proteomes" id="UP001482513">
    <property type="component" value="Unassembled WGS sequence"/>
</dbReference>
<dbReference type="RefSeq" id="WP_190703583.1">
    <property type="nucleotide sequence ID" value="NZ_JAMPKX010000007.1"/>
</dbReference>
<evidence type="ECO:0000313" key="1">
    <source>
        <dbReference type="EMBL" id="MEP0948290.1"/>
    </source>
</evidence>
<organism evidence="1 2">
    <name type="scientific">Leptolyngbya subtilissima DQ-A4</name>
    <dbReference type="NCBI Taxonomy" id="2933933"/>
    <lineage>
        <taxon>Bacteria</taxon>
        <taxon>Bacillati</taxon>
        <taxon>Cyanobacteriota</taxon>
        <taxon>Cyanophyceae</taxon>
        <taxon>Leptolyngbyales</taxon>
        <taxon>Leptolyngbyaceae</taxon>
        <taxon>Leptolyngbya group</taxon>
        <taxon>Leptolyngbya</taxon>
    </lineage>
</organism>
<reference evidence="1 2" key="1">
    <citation type="submission" date="2022-04" db="EMBL/GenBank/DDBJ databases">
        <title>Positive selection, recombination, and allopatry shape intraspecific diversity of widespread and dominant cyanobacteria.</title>
        <authorList>
            <person name="Wei J."/>
            <person name="Shu W."/>
            <person name="Hu C."/>
        </authorList>
    </citation>
    <scope>NUCLEOTIDE SEQUENCE [LARGE SCALE GENOMIC DNA]</scope>
    <source>
        <strain evidence="1 2">DQ-A4</strain>
    </source>
</reference>
<evidence type="ECO:0000313" key="2">
    <source>
        <dbReference type="Proteomes" id="UP001482513"/>
    </source>
</evidence>
<comment type="caution">
    <text evidence="1">The sequence shown here is derived from an EMBL/GenBank/DDBJ whole genome shotgun (WGS) entry which is preliminary data.</text>
</comment>
<protein>
    <submittedName>
        <fullName evidence="1">C2 domain-containing protein</fullName>
    </submittedName>
</protein>
<dbReference type="EMBL" id="JAMPKX010000007">
    <property type="protein sequence ID" value="MEP0948290.1"/>
    <property type="molecule type" value="Genomic_DNA"/>
</dbReference>
<gene>
    <name evidence="1" type="ORF">NC992_15505</name>
</gene>